<name>A0A3P6FGF9_BRAOL</name>
<reference evidence="2" key="1">
    <citation type="submission" date="2018-11" db="EMBL/GenBank/DDBJ databases">
        <authorList>
            <consortium name="Genoscope - CEA"/>
            <person name="William W."/>
        </authorList>
    </citation>
    <scope>NUCLEOTIDE SEQUENCE</scope>
</reference>
<evidence type="ECO:0000259" key="1">
    <source>
        <dbReference type="Pfam" id="PF00646"/>
    </source>
</evidence>
<gene>
    <name evidence="2" type="ORF">BOLC8T50166H</name>
</gene>
<dbReference type="InterPro" id="IPR001810">
    <property type="entry name" value="F-box_dom"/>
</dbReference>
<evidence type="ECO:0000313" key="2">
    <source>
        <dbReference type="EMBL" id="VDD56937.1"/>
    </source>
</evidence>
<proteinExistence type="predicted"/>
<dbReference type="EMBL" id="LR031879">
    <property type="protein sequence ID" value="VDD56937.1"/>
    <property type="molecule type" value="Genomic_DNA"/>
</dbReference>
<dbReference type="InterPro" id="IPR036047">
    <property type="entry name" value="F-box-like_dom_sf"/>
</dbReference>
<dbReference type="SUPFAM" id="SSF81383">
    <property type="entry name" value="F-box domain"/>
    <property type="match status" value="1"/>
</dbReference>
<organism evidence="2">
    <name type="scientific">Brassica oleracea</name>
    <name type="common">Wild cabbage</name>
    <dbReference type="NCBI Taxonomy" id="3712"/>
    <lineage>
        <taxon>Eukaryota</taxon>
        <taxon>Viridiplantae</taxon>
        <taxon>Streptophyta</taxon>
        <taxon>Embryophyta</taxon>
        <taxon>Tracheophyta</taxon>
        <taxon>Spermatophyta</taxon>
        <taxon>Magnoliopsida</taxon>
        <taxon>eudicotyledons</taxon>
        <taxon>Gunneridae</taxon>
        <taxon>Pentapetalae</taxon>
        <taxon>rosids</taxon>
        <taxon>malvids</taxon>
        <taxon>Brassicales</taxon>
        <taxon>Brassicaceae</taxon>
        <taxon>Brassiceae</taxon>
        <taxon>Brassica</taxon>
    </lineage>
</organism>
<dbReference type="PANTHER" id="PTHR31672:SF13">
    <property type="entry name" value="F-BOX PROTEIN CPR30-LIKE"/>
    <property type="match status" value="1"/>
</dbReference>
<dbReference type="InterPro" id="IPR050796">
    <property type="entry name" value="SCF_F-box_component"/>
</dbReference>
<dbReference type="AlphaFoldDB" id="A0A3P6FGF9"/>
<dbReference type="PANTHER" id="PTHR31672">
    <property type="entry name" value="BNACNNG10540D PROTEIN"/>
    <property type="match status" value="1"/>
</dbReference>
<accession>A0A3P6FGF9</accession>
<feature type="domain" description="F-box" evidence="1">
    <location>
        <begin position="3"/>
        <end position="41"/>
    </location>
</feature>
<dbReference type="Pfam" id="PF00646">
    <property type="entry name" value="F-box"/>
    <property type="match status" value="1"/>
</dbReference>
<sequence>MDGLPRDLMHKILFMIDHRSVAMMRCTNRSLQTHINDPYFKSEYSSRVGSGLVHISASGSSYLSYNPNGDSRSLKTKDTLKESHILGSCSGLLLVFIDDRLCVVNPVTKKFRYFNQSWFMRFTGVFSHTGVVNRGNKKHIGLVVDRTTKSFKIVHMLRNDGSIVSFNLETEHARLIPTSFPRGLSLKTLFTLGNNGLTLISATEEYIYVYSLENILRDPKWVFVKKIQNIMMDKKKLSYWNLEAYNGKCLVLRE</sequence>
<protein>
    <recommendedName>
        <fullName evidence="1">F-box domain-containing protein</fullName>
    </recommendedName>
</protein>